<dbReference type="Proteomes" id="UP000812287">
    <property type="component" value="Unassembled WGS sequence"/>
</dbReference>
<feature type="compositionally biased region" description="Polar residues" evidence="1">
    <location>
        <begin position="8"/>
        <end position="20"/>
    </location>
</feature>
<organism evidence="3 4">
    <name type="scientific">Guyanagaster necrorhizus</name>
    <dbReference type="NCBI Taxonomy" id="856835"/>
    <lineage>
        <taxon>Eukaryota</taxon>
        <taxon>Fungi</taxon>
        <taxon>Dikarya</taxon>
        <taxon>Basidiomycota</taxon>
        <taxon>Agaricomycotina</taxon>
        <taxon>Agaricomycetes</taxon>
        <taxon>Agaricomycetidae</taxon>
        <taxon>Agaricales</taxon>
        <taxon>Marasmiineae</taxon>
        <taxon>Physalacriaceae</taxon>
        <taxon>Guyanagaster</taxon>
    </lineage>
</organism>
<keyword evidence="2" id="KW-0812">Transmembrane</keyword>
<accession>A0A9P7VJR9</accession>
<sequence>MSVYNVVADTNSNQSDSGSSAYASRINCTTLSLSFTLATTLPCTHAYHLPSRDAALYSASTIVYMVFVARNILTRSYPNVINAYITGIAPTLTVGWVASGHTRPCETYLRFVSVLFGPRPEKERRQRPGEFQ</sequence>
<gene>
    <name evidence="3" type="ORF">BT62DRAFT_1011874</name>
</gene>
<keyword evidence="4" id="KW-1185">Reference proteome</keyword>
<evidence type="ECO:0000256" key="2">
    <source>
        <dbReference type="SAM" id="Phobius"/>
    </source>
</evidence>
<evidence type="ECO:0000256" key="1">
    <source>
        <dbReference type="SAM" id="MobiDB-lite"/>
    </source>
</evidence>
<keyword evidence="2" id="KW-0472">Membrane</keyword>
<comment type="caution">
    <text evidence="3">The sequence shown here is derived from an EMBL/GenBank/DDBJ whole genome shotgun (WGS) entry which is preliminary data.</text>
</comment>
<keyword evidence="2" id="KW-1133">Transmembrane helix</keyword>
<dbReference type="RefSeq" id="XP_043034781.1">
    <property type="nucleotide sequence ID" value="XM_043177834.1"/>
</dbReference>
<feature type="region of interest" description="Disordered" evidence="1">
    <location>
        <begin position="1"/>
        <end position="20"/>
    </location>
</feature>
<evidence type="ECO:0000313" key="4">
    <source>
        <dbReference type="Proteomes" id="UP000812287"/>
    </source>
</evidence>
<dbReference type="AlphaFoldDB" id="A0A9P7VJR9"/>
<evidence type="ECO:0000313" key="3">
    <source>
        <dbReference type="EMBL" id="KAG7441281.1"/>
    </source>
</evidence>
<proteinExistence type="predicted"/>
<dbReference type="EMBL" id="MU250562">
    <property type="protein sequence ID" value="KAG7441281.1"/>
    <property type="molecule type" value="Genomic_DNA"/>
</dbReference>
<protein>
    <submittedName>
        <fullName evidence="3">Uncharacterized protein</fullName>
    </submittedName>
</protein>
<name>A0A9P7VJR9_9AGAR</name>
<reference evidence="3" key="1">
    <citation type="submission" date="2020-11" db="EMBL/GenBank/DDBJ databases">
        <title>Adaptations for nitrogen fixation in a non-lichenized fungal sporocarp promotes dispersal by wood-feeding termites.</title>
        <authorList>
            <consortium name="DOE Joint Genome Institute"/>
            <person name="Koch R.A."/>
            <person name="Yoon G."/>
            <person name="Arayal U."/>
            <person name="Lail K."/>
            <person name="Amirebrahimi M."/>
            <person name="Labutti K."/>
            <person name="Lipzen A."/>
            <person name="Riley R."/>
            <person name="Barry K."/>
            <person name="Henrissat B."/>
            <person name="Grigoriev I.V."/>
            <person name="Herr J.R."/>
            <person name="Aime M.C."/>
        </authorList>
    </citation>
    <scope>NUCLEOTIDE SEQUENCE</scope>
    <source>
        <strain evidence="3">MCA 3950</strain>
    </source>
</reference>
<feature type="transmembrane region" description="Helical" evidence="2">
    <location>
        <begin position="54"/>
        <end position="73"/>
    </location>
</feature>
<dbReference type="GeneID" id="66100121"/>